<proteinExistence type="predicted"/>
<sequence>MASIGNLTIEELTLPPLSPLTNGPYQESHTRERDKMILECSNWRKAYRLLQQISPVDNDIKQKRIDHSEQRDVLLVRADEMACELSRANGCDSYLTMWKAIEGSKEEQVYQYMGIRVLMSMAAVVEIFSIYEYLDIAMGRNIPHAQSPKPEDPAKSLNAKDAGPGDKQDNEEHSGEDVAASDQPMPTPEQQSDLPEEAVKPTIDYSYMIECVANHDASAFYDLFIKTTKSSNWSEQRTKYIRCIIVREFADIFLLRPLVMTTERMLGKMRTKMSPEEVRSADVEADRLFASFNPGVQGHKDSRTRNSMQPNGHAFSIEDMYAMSRRWGLPSINVKADHNRLAKVCLEREGYVS</sequence>
<evidence type="ECO:0000313" key="2">
    <source>
        <dbReference type="EMBL" id="KAK5169569.1"/>
    </source>
</evidence>
<feature type="region of interest" description="Disordered" evidence="1">
    <location>
        <begin position="144"/>
        <end position="196"/>
    </location>
</feature>
<protein>
    <submittedName>
        <fullName evidence="2">Uncharacterized protein</fullName>
    </submittedName>
</protein>
<name>A0AAV9PC95_9PEZI</name>
<dbReference type="Proteomes" id="UP001337655">
    <property type="component" value="Unassembled WGS sequence"/>
</dbReference>
<dbReference type="AlphaFoldDB" id="A0AAV9PC95"/>
<reference evidence="2 3" key="1">
    <citation type="submission" date="2023-08" db="EMBL/GenBank/DDBJ databases">
        <title>Black Yeasts Isolated from many extreme environments.</title>
        <authorList>
            <person name="Coleine C."/>
            <person name="Stajich J.E."/>
            <person name="Selbmann L."/>
        </authorList>
    </citation>
    <scope>NUCLEOTIDE SEQUENCE [LARGE SCALE GENOMIC DNA]</scope>
    <source>
        <strain evidence="2 3">CCFEE 5935</strain>
    </source>
</reference>
<gene>
    <name evidence="2" type="ORF">LTR77_005545</name>
</gene>
<evidence type="ECO:0000256" key="1">
    <source>
        <dbReference type="SAM" id="MobiDB-lite"/>
    </source>
</evidence>
<evidence type="ECO:0000313" key="3">
    <source>
        <dbReference type="Proteomes" id="UP001337655"/>
    </source>
</evidence>
<comment type="caution">
    <text evidence="2">The sequence shown here is derived from an EMBL/GenBank/DDBJ whole genome shotgun (WGS) entry which is preliminary data.</text>
</comment>
<accession>A0AAV9PC95</accession>
<dbReference type="EMBL" id="JAVRRT010000008">
    <property type="protein sequence ID" value="KAK5169569.1"/>
    <property type="molecule type" value="Genomic_DNA"/>
</dbReference>
<dbReference type="GeneID" id="89926886"/>
<keyword evidence="3" id="KW-1185">Reference proteome</keyword>
<feature type="compositionally biased region" description="Basic and acidic residues" evidence="1">
    <location>
        <begin position="163"/>
        <end position="176"/>
    </location>
</feature>
<dbReference type="RefSeq" id="XP_064658915.1">
    <property type="nucleotide sequence ID" value="XM_064802790.1"/>
</dbReference>
<organism evidence="2 3">
    <name type="scientific">Saxophila tyrrhenica</name>
    <dbReference type="NCBI Taxonomy" id="1690608"/>
    <lineage>
        <taxon>Eukaryota</taxon>
        <taxon>Fungi</taxon>
        <taxon>Dikarya</taxon>
        <taxon>Ascomycota</taxon>
        <taxon>Pezizomycotina</taxon>
        <taxon>Dothideomycetes</taxon>
        <taxon>Dothideomycetidae</taxon>
        <taxon>Mycosphaerellales</taxon>
        <taxon>Extremaceae</taxon>
        <taxon>Saxophila</taxon>
    </lineage>
</organism>